<evidence type="ECO:0000256" key="3">
    <source>
        <dbReference type="ARBA" id="ARBA00022840"/>
    </source>
</evidence>
<evidence type="ECO:0000313" key="6">
    <source>
        <dbReference type="EMBL" id="KOF80786.1"/>
    </source>
</evidence>
<dbReference type="STRING" id="37653.A0A0L8GUQ1"/>
<feature type="compositionally biased region" description="Low complexity" evidence="4">
    <location>
        <begin position="60"/>
        <end position="73"/>
    </location>
</feature>
<organism evidence="6">
    <name type="scientific">Octopus bimaculoides</name>
    <name type="common">California two-spotted octopus</name>
    <dbReference type="NCBI Taxonomy" id="37653"/>
    <lineage>
        <taxon>Eukaryota</taxon>
        <taxon>Metazoa</taxon>
        <taxon>Spiralia</taxon>
        <taxon>Lophotrochozoa</taxon>
        <taxon>Mollusca</taxon>
        <taxon>Cephalopoda</taxon>
        <taxon>Coleoidea</taxon>
        <taxon>Octopodiformes</taxon>
        <taxon>Octopoda</taxon>
        <taxon>Incirrata</taxon>
        <taxon>Octopodidae</taxon>
        <taxon>Octopus</taxon>
    </lineage>
</organism>
<dbReference type="EMBL" id="KQ420270">
    <property type="protein sequence ID" value="KOF80786.1"/>
    <property type="molecule type" value="Genomic_DNA"/>
</dbReference>
<dbReference type="InterPro" id="IPR027417">
    <property type="entry name" value="P-loop_NTPase"/>
</dbReference>
<evidence type="ECO:0000256" key="1">
    <source>
        <dbReference type="ARBA" id="ARBA00022741"/>
    </source>
</evidence>
<dbReference type="InterPro" id="IPR001650">
    <property type="entry name" value="Helicase_C-like"/>
</dbReference>
<keyword evidence="3" id="KW-0067">ATP-binding</keyword>
<evidence type="ECO:0000256" key="4">
    <source>
        <dbReference type="SAM" id="MobiDB-lite"/>
    </source>
</evidence>
<accession>A0A0L8GUQ1</accession>
<dbReference type="GO" id="GO:0005524">
    <property type="term" value="F:ATP binding"/>
    <property type="evidence" value="ECO:0007669"/>
    <property type="project" value="UniProtKB-KW"/>
</dbReference>
<gene>
    <name evidence="6" type="ORF">OCBIM_22027420mg</name>
</gene>
<dbReference type="OrthoDB" id="423559at2759"/>
<dbReference type="SUPFAM" id="SSF52540">
    <property type="entry name" value="P-loop containing nucleoside triphosphate hydrolases"/>
    <property type="match status" value="1"/>
</dbReference>
<reference evidence="6" key="1">
    <citation type="submission" date="2015-07" db="EMBL/GenBank/DDBJ databases">
        <title>MeaNS - Measles Nucleotide Surveillance Program.</title>
        <authorList>
            <person name="Tran T."/>
            <person name="Druce J."/>
        </authorList>
    </citation>
    <scope>NUCLEOTIDE SEQUENCE</scope>
    <source>
        <strain evidence="6">UCB-OBI-ISO-001</strain>
        <tissue evidence="6">Gonad</tissue>
    </source>
</reference>
<dbReference type="GO" id="GO:0005634">
    <property type="term" value="C:nucleus"/>
    <property type="evidence" value="ECO:0007669"/>
    <property type="project" value="TreeGrafter"/>
</dbReference>
<feature type="domain" description="Helicase C-terminal" evidence="5">
    <location>
        <begin position="169"/>
        <end position="262"/>
    </location>
</feature>
<dbReference type="Pfam" id="PF00271">
    <property type="entry name" value="Helicase_C"/>
    <property type="match status" value="1"/>
</dbReference>
<name>A0A0L8GUQ1_OCTBM</name>
<feature type="region of interest" description="Disordered" evidence="4">
    <location>
        <begin position="45"/>
        <end position="73"/>
    </location>
</feature>
<dbReference type="CDD" id="cd18793">
    <property type="entry name" value="SF2_C_SNF"/>
    <property type="match status" value="1"/>
</dbReference>
<dbReference type="InterPro" id="IPR049730">
    <property type="entry name" value="SNF2/RAD54-like_C"/>
</dbReference>
<keyword evidence="1" id="KW-0547">Nucleotide-binding</keyword>
<dbReference type="GO" id="GO:0006281">
    <property type="term" value="P:DNA repair"/>
    <property type="evidence" value="ECO:0007669"/>
    <property type="project" value="TreeGrafter"/>
</dbReference>
<keyword evidence="2" id="KW-0378">Hydrolase</keyword>
<evidence type="ECO:0000256" key="2">
    <source>
        <dbReference type="ARBA" id="ARBA00022801"/>
    </source>
</evidence>
<dbReference type="GO" id="GO:0016787">
    <property type="term" value="F:hydrolase activity"/>
    <property type="evidence" value="ECO:0007669"/>
    <property type="project" value="UniProtKB-KW"/>
</dbReference>
<protein>
    <recommendedName>
        <fullName evidence="5">Helicase C-terminal domain-containing protein</fullName>
    </recommendedName>
</protein>
<dbReference type="PANTHER" id="PTHR45626">
    <property type="entry name" value="TRANSCRIPTION TERMINATION FACTOR 2-RELATED"/>
    <property type="match status" value="1"/>
</dbReference>
<dbReference type="AlphaFoldDB" id="A0A0L8GUQ1"/>
<dbReference type="PANTHER" id="PTHR45626:SF50">
    <property type="entry name" value="TRANSCRIPTION TERMINATION FACTOR 2"/>
    <property type="match status" value="1"/>
</dbReference>
<evidence type="ECO:0000259" key="5">
    <source>
        <dbReference type="PROSITE" id="PS51194"/>
    </source>
</evidence>
<dbReference type="PROSITE" id="PS51194">
    <property type="entry name" value="HELICASE_CTER"/>
    <property type="match status" value="1"/>
</dbReference>
<sequence>MTKKKLLSYKLKLSPKEQELYNKIFKRIQSVVQDYIRSHMDKDSLLADNSSSSKNHHQKQSTSSQSRSTTTKKPTGKDVLVFLLRLRQCCCHLSLLRESIDKEMTEEIGLDLSLTEQLNDLTLQENDLKGYLDEDCKNENKNQQDVKQKHSDIFCLESQSTKIKALIEMLQEIYKNTEGSVKCVVVSQWTKLLMIVKYHITQAHFTYHLIDGAIPPKKRSEIVDDFNTNPNGAKILLLSLKAGGVGLNLIGGRHLFLLDNHW</sequence>
<dbReference type="Gene3D" id="3.40.50.300">
    <property type="entry name" value="P-loop containing nucleotide triphosphate hydrolases"/>
    <property type="match status" value="1"/>
</dbReference>
<dbReference type="GO" id="GO:0008094">
    <property type="term" value="F:ATP-dependent activity, acting on DNA"/>
    <property type="evidence" value="ECO:0007669"/>
    <property type="project" value="TreeGrafter"/>
</dbReference>
<dbReference type="InterPro" id="IPR050628">
    <property type="entry name" value="SNF2_RAD54_helicase_TF"/>
</dbReference>
<proteinExistence type="predicted"/>